<name>A0A3S9SYT1_9FIRM</name>
<feature type="transmembrane region" description="Helical" evidence="6">
    <location>
        <begin position="216"/>
        <end position="238"/>
    </location>
</feature>
<evidence type="ECO:0000313" key="9">
    <source>
        <dbReference type="Proteomes" id="UP000267250"/>
    </source>
</evidence>
<feature type="transmembrane region" description="Helical" evidence="6">
    <location>
        <begin position="158"/>
        <end position="181"/>
    </location>
</feature>
<dbReference type="GO" id="GO:0022857">
    <property type="term" value="F:transmembrane transporter activity"/>
    <property type="evidence" value="ECO:0007669"/>
    <property type="project" value="InterPro"/>
</dbReference>
<dbReference type="RefSeq" id="WP_127016847.1">
    <property type="nucleotide sequence ID" value="NZ_CP016379.1"/>
</dbReference>
<evidence type="ECO:0000256" key="3">
    <source>
        <dbReference type="ARBA" id="ARBA00022692"/>
    </source>
</evidence>
<evidence type="ECO:0000256" key="6">
    <source>
        <dbReference type="SAM" id="Phobius"/>
    </source>
</evidence>
<dbReference type="Pfam" id="PF07690">
    <property type="entry name" value="MFS_1"/>
    <property type="match status" value="1"/>
</dbReference>
<organism evidence="8 9">
    <name type="scientific">Anoxybacter fermentans</name>
    <dbReference type="NCBI Taxonomy" id="1323375"/>
    <lineage>
        <taxon>Bacteria</taxon>
        <taxon>Bacillati</taxon>
        <taxon>Bacillota</taxon>
        <taxon>Clostridia</taxon>
        <taxon>Halanaerobiales</taxon>
        <taxon>Anoxybacter</taxon>
    </lineage>
</organism>
<keyword evidence="9" id="KW-1185">Reference proteome</keyword>
<dbReference type="PROSITE" id="PS50850">
    <property type="entry name" value="MFS"/>
    <property type="match status" value="1"/>
</dbReference>
<dbReference type="PANTHER" id="PTHR23530:SF1">
    <property type="entry name" value="PERMEASE, MAJOR FACILITATOR SUPERFAMILY-RELATED"/>
    <property type="match status" value="1"/>
</dbReference>
<dbReference type="InterPro" id="IPR020846">
    <property type="entry name" value="MFS_dom"/>
</dbReference>
<keyword evidence="4 6" id="KW-1133">Transmembrane helix</keyword>
<feature type="transmembrane region" description="Helical" evidence="6">
    <location>
        <begin position="72"/>
        <end position="90"/>
    </location>
</feature>
<dbReference type="InterPro" id="IPR005829">
    <property type="entry name" value="Sugar_transporter_CS"/>
</dbReference>
<feature type="domain" description="Major facilitator superfamily (MFS) profile" evidence="7">
    <location>
        <begin position="1"/>
        <end position="393"/>
    </location>
</feature>
<dbReference type="EMBL" id="CP016379">
    <property type="protein sequence ID" value="AZR73506.1"/>
    <property type="molecule type" value="Genomic_DNA"/>
</dbReference>
<protein>
    <recommendedName>
        <fullName evidence="7">Major facilitator superfamily (MFS) profile domain-containing protein</fullName>
    </recommendedName>
</protein>
<dbReference type="InterPro" id="IPR011701">
    <property type="entry name" value="MFS"/>
</dbReference>
<keyword evidence="2" id="KW-0813">Transport</keyword>
<dbReference type="PANTHER" id="PTHR23530">
    <property type="entry name" value="TRANSPORT PROTEIN-RELATED"/>
    <property type="match status" value="1"/>
</dbReference>
<evidence type="ECO:0000313" key="8">
    <source>
        <dbReference type="EMBL" id="AZR73506.1"/>
    </source>
</evidence>
<evidence type="ECO:0000259" key="7">
    <source>
        <dbReference type="PROSITE" id="PS50850"/>
    </source>
</evidence>
<keyword evidence="5 6" id="KW-0472">Membrane</keyword>
<accession>A0A3S9SYT1</accession>
<feature type="transmembrane region" description="Helical" evidence="6">
    <location>
        <begin position="306"/>
        <end position="327"/>
    </location>
</feature>
<dbReference type="GO" id="GO:0005886">
    <property type="term" value="C:plasma membrane"/>
    <property type="evidence" value="ECO:0007669"/>
    <property type="project" value="UniProtKB-SubCell"/>
</dbReference>
<feature type="transmembrane region" description="Helical" evidence="6">
    <location>
        <begin position="339"/>
        <end position="361"/>
    </location>
</feature>
<feature type="transmembrane region" description="Helical" evidence="6">
    <location>
        <begin position="279"/>
        <end position="300"/>
    </location>
</feature>
<dbReference type="Gene3D" id="1.20.1250.20">
    <property type="entry name" value="MFS general substrate transporter like domains"/>
    <property type="match status" value="1"/>
</dbReference>
<dbReference type="KEGG" id="aft:BBF96_08980"/>
<feature type="transmembrane region" description="Helical" evidence="6">
    <location>
        <begin position="250"/>
        <end position="267"/>
    </location>
</feature>
<evidence type="ECO:0000256" key="2">
    <source>
        <dbReference type="ARBA" id="ARBA00022448"/>
    </source>
</evidence>
<dbReference type="Proteomes" id="UP000267250">
    <property type="component" value="Chromosome"/>
</dbReference>
<evidence type="ECO:0000256" key="4">
    <source>
        <dbReference type="ARBA" id="ARBA00022989"/>
    </source>
</evidence>
<feature type="transmembrane region" description="Helical" evidence="6">
    <location>
        <begin position="96"/>
        <end position="119"/>
    </location>
</feature>
<feature type="transmembrane region" description="Helical" evidence="6">
    <location>
        <begin position="12"/>
        <end position="34"/>
    </location>
</feature>
<feature type="transmembrane region" description="Helical" evidence="6">
    <location>
        <begin position="367"/>
        <end position="388"/>
    </location>
</feature>
<dbReference type="InterPro" id="IPR053160">
    <property type="entry name" value="MFS_DHA3_Transporter"/>
</dbReference>
<evidence type="ECO:0000256" key="1">
    <source>
        <dbReference type="ARBA" id="ARBA00004651"/>
    </source>
</evidence>
<gene>
    <name evidence="8" type="ORF">BBF96_08980</name>
</gene>
<dbReference type="InterPro" id="IPR036259">
    <property type="entry name" value="MFS_trans_sf"/>
</dbReference>
<sequence length="408" mass="45464">MKKKPEGFNFFYTTRLLSVLFDSLTGPFWVVYFYNLGIDAVGISLMLMANHIAITVFEIPTGAVADFLGRKTSVFLSLLLSGITFTGIYFTDNFIFILLLYSLCGVAATFMSGAFHAWFVDSMQKAGEEDLTEWWGHLTSGRQIGSILGYLIGSGLTWLFGIRILWIISGIGSLILAFYVLSKGKEINISVANKSSFKKYCNIVLEGTTYLFKRKLLFILIFSSFVWFISTGIFALTWQPYFKEQEIDPKYFGIIMTVYMCISIPILKKAGALSRKAKGELTIIQIIGVLSGVITVTMVFVNKLAWIPYILYGAVYSLKDPIFQGYINKLIPSSVRSTVLSTYNLLISLATIVSSIIFGIVGKYFGFKALFISSAVVCLLMVLIVGYAKTVEKNQVANTVEERTIENG</sequence>
<evidence type="ECO:0000256" key="5">
    <source>
        <dbReference type="ARBA" id="ARBA00023136"/>
    </source>
</evidence>
<dbReference type="AlphaFoldDB" id="A0A3S9SYT1"/>
<dbReference type="PROSITE" id="PS00216">
    <property type="entry name" value="SUGAR_TRANSPORT_1"/>
    <property type="match status" value="1"/>
</dbReference>
<comment type="subcellular location">
    <subcellularLocation>
        <location evidence="1">Cell membrane</location>
        <topology evidence="1">Multi-pass membrane protein</topology>
    </subcellularLocation>
</comment>
<dbReference type="OrthoDB" id="1642828at2"/>
<proteinExistence type="predicted"/>
<feature type="transmembrane region" description="Helical" evidence="6">
    <location>
        <begin position="40"/>
        <end position="60"/>
    </location>
</feature>
<keyword evidence="3 6" id="KW-0812">Transmembrane</keyword>
<dbReference type="SUPFAM" id="SSF103473">
    <property type="entry name" value="MFS general substrate transporter"/>
    <property type="match status" value="1"/>
</dbReference>
<reference evidence="8 9" key="1">
    <citation type="submission" date="2016-07" db="EMBL/GenBank/DDBJ databases">
        <title>Genome and transcriptome analysis of iron-reducing fermentative bacteria Anoxybacter fermentans.</title>
        <authorList>
            <person name="Zeng X."/>
            <person name="Shao Z."/>
        </authorList>
    </citation>
    <scope>NUCLEOTIDE SEQUENCE [LARGE SCALE GENOMIC DNA]</scope>
    <source>
        <strain evidence="8 9">DY22613</strain>
    </source>
</reference>